<reference evidence="3" key="1">
    <citation type="journal article" date="2019" name="Int. J. Syst. Evol. Microbiol.">
        <title>The Global Catalogue of Microorganisms (GCM) 10K type strain sequencing project: providing services to taxonomists for standard genome sequencing and annotation.</title>
        <authorList>
            <consortium name="The Broad Institute Genomics Platform"/>
            <consortium name="The Broad Institute Genome Sequencing Center for Infectious Disease"/>
            <person name="Wu L."/>
            <person name="Ma J."/>
        </authorList>
    </citation>
    <scope>NUCLEOTIDE SEQUENCE [LARGE SCALE GENOMIC DNA]</scope>
    <source>
        <strain evidence="3">JCM 17925</strain>
    </source>
</reference>
<keyword evidence="1" id="KW-1133">Transmembrane helix</keyword>
<feature type="transmembrane region" description="Helical" evidence="1">
    <location>
        <begin position="45"/>
        <end position="65"/>
    </location>
</feature>
<evidence type="ECO:0000313" key="3">
    <source>
        <dbReference type="Proteomes" id="UP001500936"/>
    </source>
</evidence>
<dbReference type="PANTHER" id="PTHR38468:SF1">
    <property type="entry name" value="SLL0939 PROTEIN"/>
    <property type="match status" value="1"/>
</dbReference>
<gene>
    <name evidence="2" type="ORF">GCM10023187_46130</name>
</gene>
<keyword evidence="3" id="KW-1185">Reference proteome</keyword>
<dbReference type="Proteomes" id="UP001500936">
    <property type="component" value="Unassembled WGS sequence"/>
</dbReference>
<evidence type="ECO:0000256" key="1">
    <source>
        <dbReference type="SAM" id="Phobius"/>
    </source>
</evidence>
<keyword evidence="1" id="KW-0472">Membrane</keyword>
<dbReference type="InterPro" id="IPR012427">
    <property type="entry name" value="DUF1622"/>
</dbReference>
<feature type="transmembrane region" description="Helical" evidence="1">
    <location>
        <begin position="77"/>
        <end position="94"/>
    </location>
</feature>
<organism evidence="2 3">
    <name type="scientific">Nibrella viscosa</name>
    <dbReference type="NCBI Taxonomy" id="1084524"/>
    <lineage>
        <taxon>Bacteria</taxon>
        <taxon>Pseudomonadati</taxon>
        <taxon>Bacteroidota</taxon>
        <taxon>Cytophagia</taxon>
        <taxon>Cytophagales</taxon>
        <taxon>Spirosomataceae</taxon>
        <taxon>Nibrella</taxon>
    </lineage>
</organism>
<feature type="transmembrane region" description="Helical" evidence="1">
    <location>
        <begin position="12"/>
        <end position="33"/>
    </location>
</feature>
<accession>A0ABP8KSS7</accession>
<sequence>MEELVKLITMYLAWFIEAVAAVIIGTAAVRAVVSYSRQQLTREAIRLAFGSSLALALEFLLAADILETAVAPTWNDIGQLAAIAVLRTALNYFLERELRHVDKRDAAVAELS</sequence>
<dbReference type="EMBL" id="BAABHB010000013">
    <property type="protein sequence ID" value="GAA4415543.1"/>
    <property type="molecule type" value="Genomic_DNA"/>
</dbReference>
<keyword evidence="1" id="KW-0812">Transmembrane</keyword>
<comment type="caution">
    <text evidence="2">The sequence shown here is derived from an EMBL/GenBank/DDBJ whole genome shotgun (WGS) entry which is preliminary data.</text>
</comment>
<evidence type="ECO:0000313" key="2">
    <source>
        <dbReference type="EMBL" id="GAA4415543.1"/>
    </source>
</evidence>
<name>A0ABP8KSS7_9BACT</name>
<dbReference type="Pfam" id="PF07784">
    <property type="entry name" value="DUF1622"/>
    <property type="match status" value="1"/>
</dbReference>
<protein>
    <recommendedName>
        <fullName evidence="4">DUF1622 domain-containing protein</fullName>
    </recommendedName>
</protein>
<proteinExistence type="predicted"/>
<dbReference type="RefSeq" id="WP_345270414.1">
    <property type="nucleotide sequence ID" value="NZ_BAABHB010000013.1"/>
</dbReference>
<evidence type="ECO:0008006" key="4">
    <source>
        <dbReference type="Google" id="ProtNLM"/>
    </source>
</evidence>
<dbReference type="PANTHER" id="PTHR38468">
    <property type="entry name" value="SLL0939 PROTEIN"/>
    <property type="match status" value="1"/>
</dbReference>